<dbReference type="GO" id="GO:0005975">
    <property type="term" value="P:carbohydrate metabolic process"/>
    <property type="evidence" value="ECO:0007669"/>
    <property type="project" value="InterPro"/>
</dbReference>
<name>A0A9Q0N5R8_9DIPT</name>
<evidence type="ECO:0000256" key="1">
    <source>
        <dbReference type="ARBA" id="ARBA00004875"/>
    </source>
</evidence>
<gene>
    <name evidence="10" type="primary">IDNK</name>
    <name evidence="10" type="ORF">Bhyg_08331</name>
</gene>
<evidence type="ECO:0000256" key="3">
    <source>
        <dbReference type="ARBA" id="ARBA00012054"/>
    </source>
</evidence>
<dbReference type="GO" id="GO:0005737">
    <property type="term" value="C:cytoplasm"/>
    <property type="evidence" value="ECO:0007669"/>
    <property type="project" value="TreeGrafter"/>
</dbReference>
<dbReference type="Proteomes" id="UP001151699">
    <property type="component" value="Chromosome B"/>
</dbReference>
<evidence type="ECO:0000256" key="4">
    <source>
        <dbReference type="ARBA" id="ARBA00022679"/>
    </source>
</evidence>
<keyword evidence="4 9" id="KW-0808">Transferase</keyword>
<dbReference type="NCBIfam" id="TIGR01313">
    <property type="entry name" value="therm_gnt_kin"/>
    <property type="match status" value="1"/>
</dbReference>
<evidence type="ECO:0000313" key="11">
    <source>
        <dbReference type="Proteomes" id="UP001151699"/>
    </source>
</evidence>
<comment type="catalytic activity">
    <reaction evidence="8 9">
        <text>D-gluconate + ATP = 6-phospho-D-gluconate + ADP + H(+)</text>
        <dbReference type="Rhea" id="RHEA:19433"/>
        <dbReference type="ChEBI" id="CHEBI:15378"/>
        <dbReference type="ChEBI" id="CHEBI:18391"/>
        <dbReference type="ChEBI" id="CHEBI:30616"/>
        <dbReference type="ChEBI" id="CHEBI:58759"/>
        <dbReference type="ChEBI" id="CHEBI:456216"/>
        <dbReference type="EC" id="2.7.1.12"/>
    </reaction>
</comment>
<evidence type="ECO:0000256" key="5">
    <source>
        <dbReference type="ARBA" id="ARBA00022741"/>
    </source>
</evidence>
<comment type="similarity">
    <text evidence="2 9">Belongs to the gluconokinase GntK/GntV family.</text>
</comment>
<dbReference type="InterPro" id="IPR006001">
    <property type="entry name" value="Therm_gnt_kin"/>
</dbReference>
<comment type="caution">
    <text evidence="10">The sequence shown here is derived from an EMBL/GenBank/DDBJ whole genome shotgun (WGS) entry which is preliminary data.</text>
</comment>
<evidence type="ECO:0000256" key="8">
    <source>
        <dbReference type="ARBA" id="ARBA00048090"/>
    </source>
</evidence>
<dbReference type="AlphaFoldDB" id="A0A9Q0N5R8"/>
<keyword evidence="5 9" id="KW-0547">Nucleotide-binding</keyword>
<dbReference type="SUPFAM" id="SSF52540">
    <property type="entry name" value="P-loop containing nucleoside triphosphate hydrolases"/>
    <property type="match status" value="1"/>
</dbReference>
<evidence type="ECO:0000256" key="9">
    <source>
        <dbReference type="RuleBase" id="RU363066"/>
    </source>
</evidence>
<keyword evidence="6 9" id="KW-0418">Kinase</keyword>
<evidence type="ECO:0000256" key="6">
    <source>
        <dbReference type="ARBA" id="ARBA00022777"/>
    </source>
</evidence>
<organism evidence="10 11">
    <name type="scientific">Pseudolycoriella hygida</name>
    <dbReference type="NCBI Taxonomy" id="35572"/>
    <lineage>
        <taxon>Eukaryota</taxon>
        <taxon>Metazoa</taxon>
        <taxon>Ecdysozoa</taxon>
        <taxon>Arthropoda</taxon>
        <taxon>Hexapoda</taxon>
        <taxon>Insecta</taxon>
        <taxon>Pterygota</taxon>
        <taxon>Neoptera</taxon>
        <taxon>Endopterygota</taxon>
        <taxon>Diptera</taxon>
        <taxon>Nematocera</taxon>
        <taxon>Sciaroidea</taxon>
        <taxon>Sciaridae</taxon>
        <taxon>Pseudolycoriella</taxon>
    </lineage>
</organism>
<dbReference type="CDD" id="cd02021">
    <property type="entry name" value="GntK"/>
    <property type="match status" value="1"/>
</dbReference>
<dbReference type="PANTHER" id="PTHR43442:SF3">
    <property type="entry name" value="GLUCONOKINASE-RELATED"/>
    <property type="match status" value="1"/>
</dbReference>
<accession>A0A9Q0N5R8</accession>
<dbReference type="EMBL" id="WJQU01000002">
    <property type="protein sequence ID" value="KAJ6643371.1"/>
    <property type="molecule type" value="Genomic_DNA"/>
</dbReference>
<keyword evidence="11" id="KW-1185">Reference proteome</keyword>
<dbReference type="OrthoDB" id="275177at2759"/>
<reference evidence="10" key="1">
    <citation type="submission" date="2022-07" db="EMBL/GenBank/DDBJ databases">
        <authorList>
            <person name="Trinca V."/>
            <person name="Uliana J.V.C."/>
            <person name="Torres T.T."/>
            <person name="Ward R.J."/>
            <person name="Monesi N."/>
        </authorList>
    </citation>
    <scope>NUCLEOTIDE SEQUENCE</scope>
    <source>
        <strain evidence="10">HSMRA1968</strain>
        <tissue evidence="10">Whole embryos</tissue>
    </source>
</reference>
<dbReference type="PANTHER" id="PTHR43442">
    <property type="entry name" value="GLUCONOKINASE-RELATED"/>
    <property type="match status" value="1"/>
</dbReference>
<dbReference type="EC" id="2.7.1.12" evidence="3 9"/>
<keyword evidence="7 9" id="KW-0067">ATP-binding</keyword>
<protein>
    <recommendedName>
        <fullName evidence="3 9">Gluconokinase</fullName>
        <ecNumber evidence="3 9">2.7.1.12</ecNumber>
    </recommendedName>
</protein>
<feature type="non-terminal residue" evidence="10">
    <location>
        <position position="1"/>
    </location>
</feature>
<dbReference type="GO" id="GO:0005524">
    <property type="term" value="F:ATP binding"/>
    <property type="evidence" value="ECO:0007669"/>
    <property type="project" value="UniProtKB-KW"/>
</dbReference>
<dbReference type="Gene3D" id="3.40.50.300">
    <property type="entry name" value="P-loop containing nucleotide triphosphate hydrolases"/>
    <property type="match status" value="1"/>
</dbReference>
<sequence length="167" mass="18555">MNMCESGIALIVMGPSACEKMSNGIPLTDDDRFPWLKTVRQHLVEAYQQSVVNDSDSNLTKVRVVVACSALKKIYRDILRGSYAGLEDALGLKLKTNFVFLNCSERVLIERIGSREGHFMKPNMLQSQLNALQKPDVDEGAITVNGDESLSTIIAEVAKCLTEWYTI</sequence>
<dbReference type="GO" id="GO:0046316">
    <property type="term" value="F:gluconokinase activity"/>
    <property type="evidence" value="ECO:0007669"/>
    <property type="project" value="UniProtKB-EC"/>
</dbReference>
<dbReference type="InterPro" id="IPR027417">
    <property type="entry name" value="P-loop_NTPase"/>
</dbReference>
<evidence type="ECO:0000313" key="10">
    <source>
        <dbReference type="EMBL" id="KAJ6643371.1"/>
    </source>
</evidence>
<evidence type="ECO:0000256" key="2">
    <source>
        <dbReference type="ARBA" id="ARBA00008420"/>
    </source>
</evidence>
<evidence type="ECO:0000256" key="7">
    <source>
        <dbReference type="ARBA" id="ARBA00022840"/>
    </source>
</evidence>
<comment type="pathway">
    <text evidence="1 9">Carbohydrate acid metabolism; D-gluconate degradation.</text>
</comment>
<proteinExistence type="inferred from homology"/>